<comment type="caution">
    <text evidence="3">The sequence shown here is derived from an EMBL/GenBank/DDBJ whole genome shotgun (WGS) entry which is preliminary data.</text>
</comment>
<organism evidence="3 4">
    <name type="scientific">Seminavis robusta</name>
    <dbReference type="NCBI Taxonomy" id="568900"/>
    <lineage>
        <taxon>Eukaryota</taxon>
        <taxon>Sar</taxon>
        <taxon>Stramenopiles</taxon>
        <taxon>Ochrophyta</taxon>
        <taxon>Bacillariophyta</taxon>
        <taxon>Bacillariophyceae</taxon>
        <taxon>Bacillariophycidae</taxon>
        <taxon>Naviculales</taxon>
        <taxon>Naviculaceae</taxon>
        <taxon>Seminavis</taxon>
    </lineage>
</organism>
<dbReference type="EMBL" id="CAICTM010002553">
    <property type="protein sequence ID" value="CAB9529599.1"/>
    <property type="molecule type" value="Genomic_DNA"/>
</dbReference>
<accession>A0A9N8F131</accession>
<evidence type="ECO:0000313" key="3">
    <source>
        <dbReference type="EMBL" id="CAB9529599.1"/>
    </source>
</evidence>
<name>A0A9N8F131_9STRA</name>
<feature type="transmembrane region" description="Helical" evidence="2">
    <location>
        <begin position="479"/>
        <end position="500"/>
    </location>
</feature>
<keyword evidence="2" id="KW-1133">Transmembrane helix</keyword>
<gene>
    <name evidence="3" type="ORF">SEMRO_2555_G331140.1</name>
</gene>
<reference evidence="3" key="1">
    <citation type="submission" date="2020-06" db="EMBL/GenBank/DDBJ databases">
        <authorList>
            <consortium name="Plant Systems Biology data submission"/>
        </authorList>
    </citation>
    <scope>NUCLEOTIDE SEQUENCE</scope>
    <source>
        <strain evidence="3">D6</strain>
    </source>
</reference>
<feature type="transmembrane region" description="Helical" evidence="2">
    <location>
        <begin position="127"/>
        <end position="147"/>
    </location>
</feature>
<feature type="compositionally biased region" description="Low complexity" evidence="1">
    <location>
        <begin position="219"/>
        <end position="232"/>
    </location>
</feature>
<feature type="region of interest" description="Disordered" evidence="1">
    <location>
        <begin position="1"/>
        <end position="82"/>
    </location>
</feature>
<feature type="transmembrane region" description="Helical" evidence="2">
    <location>
        <begin position="512"/>
        <end position="534"/>
    </location>
</feature>
<feature type="transmembrane region" description="Helical" evidence="2">
    <location>
        <begin position="674"/>
        <end position="696"/>
    </location>
</feature>
<feature type="compositionally biased region" description="Polar residues" evidence="1">
    <location>
        <begin position="587"/>
        <end position="602"/>
    </location>
</feature>
<dbReference type="Proteomes" id="UP001153069">
    <property type="component" value="Unassembled WGS sequence"/>
</dbReference>
<feature type="transmembrane region" description="Helical" evidence="2">
    <location>
        <begin position="546"/>
        <end position="574"/>
    </location>
</feature>
<feature type="transmembrane region" description="Helical" evidence="2">
    <location>
        <begin position="370"/>
        <end position="388"/>
    </location>
</feature>
<feature type="transmembrane region" description="Helical" evidence="2">
    <location>
        <begin position="182"/>
        <end position="205"/>
    </location>
</feature>
<evidence type="ECO:0000256" key="2">
    <source>
        <dbReference type="SAM" id="Phobius"/>
    </source>
</evidence>
<evidence type="ECO:0000313" key="4">
    <source>
        <dbReference type="Proteomes" id="UP001153069"/>
    </source>
</evidence>
<keyword evidence="2" id="KW-0472">Membrane</keyword>
<feature type="transmembrane region" description="Helical" evidence="2">
    <location>
        <begin position="443"/>
        <end position="459"/>
    </location>
</feature>
<keyword evidence="4" id="KW-1185">Reference proteome</keyword>
<evidence type="ECO:0000256" key="1">
    <source>
        <dbReference type="SAM" id="MobiDB-lite"/>
    </source>
</evidence>
<keyword evidence="2" id="KW-0812">Transmembrane</keyword>
<feature type="region of interest" description="Disordered" evidence="1">
    <location>
        <begin position="213"/>
        <end position="232"/>
    </location>
</feature>
<sequence>MEIELSKLTNKKADQAKFDLLQENGSHPDNKEEEEDEMQEEEIPIRIPLLSPNHDETTASQSSGHDAMDDGTTCTSVSSSDNDDLIKPSLPLAVLLSYSIYGFTMSLPSLPMMYILNTRVPLPLSILPTYGALSFLPYSFKPLYAFWSSTYFASQRQGLLLGWGLCALTAIGWTWVPSVPWVFVVGISNGCAMAWSGFLLGLTLLDNARGAAQHQQQSTTTNNNNNNHNHDTTTTTTTFEVSASVFQSQAATARNVGSLSASIVTCLVFGMNTATQEEWSESLVDGLFWATAACHIASFFLVVVCRQAFEPVATIETPTTPVPSATTTTTETTRWPSSYAALEVHHGNYDEEEHSNAESDDEDNPPSSMCSINVIIIVALQLSILFLAMRQQILDGLAGLNSIILIAVGLVVLFTTMTFCCYRHHGRGTATTTRTTLQNRLHLSWSHVVGVVLILRHAVPDTSAILSSFLYHCFQTQPVWLQVFSLADTGMITLASWSYQKLWAPQYSHGRKLITLMAMLTVVKHSLQNIYLFVVHTNDYTSHSMFPWMVLAIKSLSAFVMEWSFLPSIVLATVSVSETKATWMTTSDDAATNDQQERSSNCHNDEETLHTTSTGQEDTSPKLAIKPSASTNVMYGSLVSCIDFGDQIGAILVTPLVTALGITRENNWHNLDTLIELCSGIGVLSAGIFVVLLFFLPSSPDGKPRQRQEF</sequence>
<feature type="transmembrane region" description="Helical" evidence="2">
    <location>
        <begin position="159"/>
        <end position="176"/>
    </location>
</feature>
<dbReference type="OrthoDB" id="47626at2759"/>
<feature type="transmembrane region" description="Helical" evidence="2">
    <location>
        <begin position="400"/>
        <end position="422"/>
    </location>
</feature>
<feature type="region of interest" description="Disordered" evidence="1">
    <location>
        <begin position="587"/>
        <end position="622"/>
    </location>
</feature>
<feature type="transmembrane region" description="Helical" evidence="2">
    <location>
        <begin position="286"/>
        <end position="305"/>
    </location>
</feature>
<protein>
    <submittedName>
        <fullName evidence="3">Uncharacterized protein</fullName>
    </submittedName>
</protein>
<feature type="compositionally biased region" description="Acidic residues" evidence="1">
    <location>
        <begin position="31"/>
        <end position="42"/>
    </location>
</feature>
<feature type="transmembrane region" description="Helical" evidence="2">
    <location>
        <begin position="256"/>
        <end position="274"/>
    </location>
</feature>
<feature type="transmembrane region" description="Helical" evidence="2">
    <location>
        <begin position="92"/>
        <end position="115"/>
    </location>
</feature>
<proteinExistence type="predicted"/>
<dbReference type="AlphaFoldDB" id="A0A9N8F131"/>